<dbReference type="PROSITE" id="PS51163">
    <property type="entry name" value="YRDC"/>
    <property type="match status" value="1"/>
</dbReference>
<dbReference type="InterPro" id="IPR017945">
    <property type="entry name" value="DHBP_synth_RibB-like_a/b_dom"/>
</dbReference>
<evidence type="ECO:0000313" key="13">
    <source>
        <dbReference type="EMBL" id="MBC3796823.1"/>
    </source>
</evidence>
<gene>
    <name evidence="13" type="ORF">GH807_07135</name>
</gene>
<dbReference type="EC" id="2.7.7.87" evidence="3"/>
<proteinExistence type="inferred from homology"/>
<evidence type="ECO:0000256" key="6">
    <source>
        <dbReference type="ARBA" id="ARBA00022694"/>
    </source>
</evidence>
<dbReference type="PANTHER" id="PTHR17490">
    <property type="entry name" value="SUA5"/>
    <property type="match status" value="1"/>
</dbReference>
<sequence length="224" mass="24952">MNHARIESESTQPEHNYQLLKAGQPAYEVAAQAIRAGKIVVMPTLTVYVVVCDAFNCNALNRLRAIRHSPSNKPITIVMDKTKIPEYAVIDERQQRIIELFSPSPVSMYVQKKEQTPLDSATADSDAIVVYFQDSPIRDLYECCNMILAISSSNTKALPAAATIEESIKYFGDDVDLYIDNGPSQGNDASPHIDIRTQPVESRRTAAHFSFDKIKAILAEHNLE</sequence>
<comment type="subcellular location">
    <subcellularLocation>
        <location evidence="1">Cytoplasm</location>
    </subcellularLocation>
</comment>
<evidence type="ECO:0000256" key="8">
    <source>
        <dbReference type="ARBA" id="ARBA00022741"/>
    </source>
</evidence>
<evidence type="ECO:0000256" key="10">
    <source>
        <dbReference type="ARBA" id="ARBA00029774"/>
    </source>
</evidence>
<dbReference type="InterPro" id="IPR006070">
    <property type="entry name" value="Sua5-like_dom"/>
</dbReference>
<accession>A0ABR6WJY7</accession>
<evidence type="ECO:0000256" key="7">
    <source>
        <dbReference type="ARBA" id="ARBA00022695"/>
    </source>
</evidence>
<evidence type="ECO:0000256" key="1">
    <source>
        <dbReference type="ARBA" id="ARBA00004496"/>
    </source>
</evidence>
<dbReference type="EMBL" id="WJBB01000006">
    <property type="protein sequence ID" value="MBC3796823.1"/>
    <property type="molecule type" value="Genomic_DNA"/>
</dbReference>
<organism evidence="13 14">
    <name type="scientific">Acetobacterium tundrae</name>
    <dbReference type="NCBI Taxonomy" id="132932"/>
    <lineage>
        <taxon>Bacteria</taxon>
        <taxon>Bacillati</taxon>
        <taxon>Bacillota</taxon>
        <taxon>Clostridia</taxon>
        <taxon>Eubacteriales</taxon>
        <taxon>Eubacteriaceae</taxon>
        <taxon>Acetobacterium</taxon>
    </lineage>
</organism>
<evidence type="ECO:0000313" key="14">
    <source>
        <dbReference type="Proteomes" id="UP000653358"/>
    </source>
</evidence>
<protein>
    <recommendedName>
        <fullName evidence="10">L-threonylcarbamoyladenylate synthase</fullName>
        <ecNumber evidence="3">2.7.7.87</ecNumber>
    </recommendedName>
    <alternativeName>
        <fullName evidence="10">L-threonylcarbamoyladenylate synthase</fullName>
    </alternativeName>
</protein>
<evidence type="ECO:0000259" key="12">
    <source>
        <dbReference type="PROSITE" id="PS51163"/>
    </source>
</evidence>
<keyword evidence="7" id="KW-0548">Nucleotidyltransferase</keyword>
<dbReference type="InterPro" id="IPR050156">
    <property type="entry name" value="TC-AMP_synthase_SUA5"/>
</dbReference>
<keyword evidence="5" id="KW-0808">Transferase</keyword>
<dbReference type="Proteomes" id="UP000653358">
    <property type="component" value="Unassembled WGS sequence"/>
</dbReference>
<comment type="catalytic activity">
    <reaction evidence="11">
        <text>L-threonine + hydrogencarbonate + ATP = L-threonylcarbamoyladenylate + diphosphate + H2O</text>
        <dbReference type="Rhea" id="RHEA:36407"/>
        <dbReference type="ChEBI" id="CHEBI:15377"/>
        <dbReference type="ChEBI" id="CHEBI:17544"/>
        <dbReference type="ChEBI" id="CHEBI:30616"/>
        <dbReference type="ChEBI" id="CHEBI:33019"/>
        <dbReference type="ChEBI" id="CHEBI:57926"/>
        <dbReference type="ChEBI" id="CHEBI:73682"/>
        <dbReference type="EC" id="2.7.7.87"/>
    </reaction>
</comment>
<evidence type="ECO:0000256" key="5">
    <source>
        <dbReference type="ARBA" id="ARBA00022679"/>
    </source>
</evidence>
<evidence type="ECO:0000256" key="11">
    <source>
        <dbReference type="ARBA" id="ARBA00048366"/>
    </source>
</evidence>
<comment type="caution">
    <text evidence="13">The sequence shown here is derived from an EMBL/GenBank/DDBJ whole genome shotgun (WGS) entry which is preliminary data.</text>
</comment>
<name>A0ABR6WJY7_9FIRM</name>
<dbReference type="Pfam" id="PF01300">
    <property type="entry name" value="Sua5_yciO_yrdC"/>
    <property type="match status" value="1"/>
</dbReference>
<dbReference type="RefSeq" id="WP_148605450.1">
    <property type="nucleotide sequence ID" value="NZ_RXYB01000021.1"/>
</dbReference>
<evidence type="ECO:0000256" key="2">
    <source>
        <dbReference type="ARBA" id="ARBA00007663"/>
    </source>
</evidence>
<feature type="domain" description="YrdC-like" evidence="12">
    <location>
        <begin position="24"/>
        <end position="208"/>
    </location>
</feature>
<dbReference type="PANTHER" id="PTHR17490:SF16">
    <property type="entry name" value="THREONYLCARBAMOYL-AMP SYNTHASE"/>
    <property type="match status" value="1"/>
</dbReference>
<keyword evidence="6" id="KW-0819">tRNA processing</keyword>
<keyword evidence="9" id="KW-0067">ATP-binding</keyword>
<keyword evidence="14" id="KW-1185">Reference proteome</keyword>
<evidence type="ECO:0000256" key="4">
    <source>
        <dbReference type="ARBA" id="ARBA00022490"/>
    </source>
</evidence>
<evidence type="ECO:0000256" key="9">
    <source>
        <dbReference type="ARBA" id="ARBA00022840"/>
    </source>
</evidence>
<reference evidence="13 14" key="1">
    <citation type="journal article" date="2020" name="mSystems">
        <title>Defining Genomic and Predicted Metabolic Features of the Acetobacterium Genus.</title>
        <authorList>
            <person name="Ross D.E."/>
            <person name="Marshall C.W."/>
            <person name="Gulliver D."/>
            <person name="May H.D."/>
            <person name="Norman R.S."/>
        </authorList>
    </citation>
    <scope>NUCLEOTIDE SEQUENCE [LARGE SCALE GENOMIC DNA]</scope>
    <source>
        <strain evidence="13 14">DSM 9173</strain>
    </source>
</reference>
<comment type="similarity">
    <text evidence="2">Belongs to the SUA5 family.</text>
</comment>
<keyword evidence="4" id="KW-0963">Cytoplasm</keyword>
<evidence type="ECO:0000256" key="3">
    <source>
        <dbReference type="ARBA" id="ARBA00012584"/>
    </source>
</evidence>
<keyword evidence="8" id="KW-0547">Nucleotide-binding</keyword>
<dbReference type="Gene3D" id="3.90.870.10">
    <property type="entry name" value="DHBP synthase"/>
    <property type="match status" value="1"/>
</dbReference>
<dbReference type="SUPFAM" id="SSF55821">
    <property type="entry name" value="YrdC/RibB"/>
    <property type="match status" value="1"/>
</dbReference>